<evidence type="ECO:0000313" key="2">
    <source>
        <dbReference type="EMBL" id="RKL37191.1"/>
    </source>
</evidence>
<feature type="region of interest" description="Disordered" evidence="1">
    <location>
        <begin position="334"/>
        <end position="375"/>
    </location>
</feature>
<dbReference type="InterPro" id="IPR039970">
    <property type="entry name" value="TF_Grauzone"/>
</dbReference>
<dbReference type="PANTHER" id="PTHR23225">
    <property type="entry name" value="ZINC FINGER PROTEIN"/>
    <property type="match status" value="1"/>
</dbReference>
<feature type="compositionally biased region" description="Polar residues" evidence="1">
    <location>
        <begin position="428"/>
        <end position="441"/>
    </location>
</feature>
<dbReference type="EMBL" id="MRDB01000026">
    <property type="protein sequence ID" value="RKL37191.1"/>
    <property type="molecule type" value="Genomic_DNA"/>
</dbReference>
<comment type="caution">
    <text evidence="2">The sequence shown here is derived from an EMBL/GenBank/DDBJ whole genome shotgun (WGS) entry which is preliminary data.</text>
</comment>
<feature type="region of interest" description="Disordered" evidence="1">
    <location>
        <begin position="267"/>
        <end position="293"/>
    </location>
</feature>
<dbReference type="PANTHER" id="PTHR23225:SF2">
    <property type="entry name" value="AT09679P-RELATED"/>
    <property type="match status" value="1"/>
</dbReference>
<dbReference type="GO" id="GO:0003700">
    <property type="term" value="F:DNA-binding transcription factor activity"/>
    <property type="evidence" value="ECO:0007669"/>
    <property type="project" value="InterPro"/>
</dbReference>
<evidence type="ECO:0000313" key="3">
    <source>
        <dbReference type="Proteomes" id="UP000283569"/>
    </source>
</evidence>
<feature type="compositionally biased region" description="Low complexity" evidence="1">
    <location>
        <begin position="337"/>
        <end position="350"/>
    </location>
</feature>
<evidence type="ECO:0000256" key="1">
    <source>
        <dbReference type="SAM" id="MobiDB-lite"/>
    </source>
</evidence>
<feature type="compositionally biased region" description="Low complexity" evidence="1">
    <location>
        <begin position="403"/>
        <end position="427"/>
    </location>
</feature>
<feature type="region of interest" description="Disordered" evidence="1">
    <location>
        <begin position="400"/>
        <end position="470"/>
    </location>
</feature>
<evidence type="ECO:0008006" key="4">
    <source>
        <dbReference type="Google" id="ProtNLM"/>
    </source>
</evidence>
<dbReference type="Proteomes" id="UP000283569">
    <property type="component" value="Unassembled WGS sequence"/>
</dbReference>
<organism evidence="2 3">
    <name type="scientific">Gibberella intermedia</name>
    <name type="common">Bulb rot disease fungus</name>
    <name type="synonym">Fusarium proliferatum</name>
    <dbReference type="NCBI Taxonomy" id="948311"/>
    <lineage>
        <taxon>Eukaryota</taxon>
        <taxon>Fungi</taxon>
        <taxon>Dikarya</taxon>
        <taxon>Ascomycota</taxon>
        <taxon>Pezizomycotina</taxon>
        <taxon>Sordariomycetes</taxon>
        <taxon>Hypocreomycetidae</taxon>
        <taxon>Hypocreales</taxon>
        <taxon>Nectriaceae</taxon>
        <taxon>Fusarium</taxon>
        <taxon>Fusarium fujikuroi species complex</taxon>
    </lineage>
</organism>
<dbReference type="AlphaFoldDB" id="A0A420T6N5"/>
<sequence length="507" mass="57305">MEHRALPHHSPALRRYLNEPACLYGRLQAANGSDRDQHYVDSHKPQLRTVQEDVSRREPSQPSHFPFLCVFHFAGCDQKFSNKRDWKDHVVSQHLTLDRVFWECNQGRCKHTKRTRQSKTLLSEDHDGTLFANKHDFRTHLIRWHRPTEPRDKKKDGDKVLDKEVQWLLGRQDSSMRMTCGLPQDLGCPMPQCASVRFTGPTAWDQRLNHAAEHFLTSPQCIDVFGGEQDAELVQWAASGEVGIHKITLNSRLEQHNCGKSVADSGYSSMPGMSRHQNMSQHGDSSPVVPSEIPEWSDATFFDHSTEALHMGAGSASIGGWARLPKYLEPIFDHETSPSASQSFQQPFSQYEPAEDEGTAGTSQGSSIADGMPPVNAATTAARNWFHGWLREWLSPLIRERPSGNGNSQSTNSASTSQTRDSRSSSSPNTDKQTQTTNQPRRVSKRKRDNGDEGDDNEKRPESPRVRNTPVIPRLACPYFKRNPRKYGQPSWKACAHPGFQSIHRMK</sequence>
<accession>A0A420T6N5</accession>
<proteinExistence type="predicted"/>
<gene>
    <name evidence="2" type="ORF">BFJ72_g7847</name>
</gene>
<feature type="compositionally biased region" description="Polar residues" evidence="1">
    <location>
        <begin position="275"/>
        <end position="284"/>
    </location>
</feature>
<reference evidence="2 3" key="1">
    <citation type="journal article" date="2018" name="Sci. Rep.">
        <title>Characterisation of pathogen-specific regions and novel effector candidates in Fusarium oxysporum f. sp. cepae.</title>
        <authorList>
            <person name="Armitage A.D."/>
            <person name="Taylor A."/>
            <person name="Sobczyk M.K."/>
            <person name="Baxter L."/>
            <person name="Greenfield B.P."/>
            <person name="Bates H.J."/>
            <person name="Wilson F."/>
            <person name="Jackson A.C."/>
            <person name="Ott S."/>
            <person name="Harrison R.J."/>
            <person name="Clarkson J.P."/>
        </authorList>
    </citation>
    <scope>NUCLEOTIDE SEQUENCE [LARGE SCALE GENOMIC DNA]</scope>
    <source>
        <strain evidence="2 3">Fp_A8</strain>
    </source>
</reference>
<protein>
    <recommendedName>
        <fullName evidence="4">C2H2-type domain-containing protein</fullName>
    </recommendedName>
</protein>
<name>A0A420T6N5_GIBIN</name>